<comment type="caution">
    <text evidence="2">The sequence shown here is derived from an EMBL/GenBank/DDBJ whole genome shotgun (WGS) entry which is preliminary data.</text>
</comment>
<evidence type="ECO:0000313" key="2">
    <source>
        <dbReference type="EMBL" id="OAP57589.1"/>
    </source>
</evidence>
<evidence type="ECO:0000313" key="3">
    <source>
        <dbReference type="Proteomes" id="UP000078343"/>
    </source>
</evidence>
<accession>A0A178ZCV0</accession>
<dbReference type="Proteomes" id="UP000078343">
    <property type="component" value="Unassembled WGS sequence"/>
</dbReference>
<keyword evidence="3" id="KW-1185">Reference proteome</keyword>
<reference evidence="2 3" key="1">
    <citation type="submission" date="2016-04" db="EMBL/GenBank/DDBJ databases">
        <title>Draft genome of Fonsecaea erecta CBS 125763.</title>
        <authorList>
            <person name="Weiss V.A."/>
            <person name="Vicente V.A."/>
            <person name="Raittz R.T."/>
            <person name="Moreno L.F."/>
            <person name="De Souza E.M."/>
            <person name="Pedrosa F.O."/>
            <person name="Steffens M.B."/>
            <person name="Faoro H."/>
            <person name="Tadra-Sfeir M.Z."/>
            <person name="Najafzadeh M.J."/>
            <person name="Felipe M.S."/>
            <person name="Teixeira M."/>
            <person name="Sun J."/>
            <person name="Xi L."/>
            <person name="Gomes R."/>
            <person name="De Azevedo C.M."/>
            <person name="Salgado C.G."/>
            <person name="Da Silva M.B."/>
            <person name="Nascimento M.F."/>
            <person name="Queiroz-Telles F."/>
            <person name="Attili D.S."/>
            <person name="Gorbushina A."/>
        </authorList>
    </citation>
    <scope>NUCLEOTIDE SEQUENCE [LARGE SCALE GENOMIC DNA]</scope>
    <source>
        <strain evidence="2 3">CBS 125763</strain>
    </source>
</reference>
<dbReference type="AlphaFoldDB" id="A0A178ZCV0"/>
<feature type="region of interest" description="Disordered" evidence="1">
    <location>
        <begin position="1"/>
        <end position="128"/>
    </location>
</feature>
<proteinExistence type="predicted"/>
<evidence type="ECO:0008006" key="4">
    <source>
        <dbReference type="Google" id="ProtNLM"/>
    </source>
</evidence>
<dbReference type="OrthoDB" id="3469466at2759"/>
<sequence>MASQTEGGDPTTAKDQAEPKVQFVTARPDSSQARSEIKSLIRAHASRASWAKIRQGKHSRQEGSSQIGSGRRPGVQQPRGANTGLASRSNDEQDKDITHFGETGGPSGSRQVVRSRRPSITRSYPAPNPLRTVAAGDIDPFTSYPSRLPKEIATPVIAQVNHYFNTMFLPDPDRLEASTYIRHWISWYMNNSVLFHALCYSQLARLSVTEASGLNPVSQRAKWYCYSMVVVEVNRRFNNVSTRCSDESILAVLALAFHGVRSTPGSEQAPRSPSQGPLNSMQGLDLYSGRLDPVHMHVHGLAKMLAMRGGVDEIRAPGLAAMLSYGELILASRSLQRPALRFVPIGESPESTLATVHRPGHPLAQLGTGFRTLYNVLPSETAQELYVVVLQLSTYLLAVDDYIMGRPQAQSVLILADQRNFVQHSLMSLYSSPRDETTSGDQIYPLRQATWCAGVVYSLTSIFPIPRAGALFAKLASRIKQHLIATTSSGDGGHHEGSKWREAASLMLWITFMGLLASTAHPDSEAEKTWYISVLERLVHRMQILSWQRLKDQLLNFLWFPSTSDTDGQRLWREIHTSNPFRES</sequence>
<dbReference type="PANTHER" id="PTHR37540">
    <property type="entry name" value="TRANSCRIPTION FACTOR (ACR-2), PUTATIVE-RELATED-RELATED"/>
    <property type="match status" value="1"/>
</dbReference>
<feature type="compositionally biased region" description="Basic and acidic residues" evidence="1">
    <location>
        <begin position="89"/>
        <end position="99"/>
    </location>
</feature>
<dbReference type="PANTHER" id="PTHR37540:SF5">
    <property type="entry name" value="TRANSCRIPTION FACTOR DOMAIN-CONTAINING PROTEIN"/>
    <property type="match status" value="1"/>
</dbReference>
<name>A0A178ZCV0_9EURO</name>
<organism evidence="2 3">
    <name type="scientific">Fonsecaea erecta</name>
    <dbReference type="NCBI Taxonomy" id="1367422"/>
    <lineage>
        <taxon>Eukaryota</taxon>
        <taxon>Fungi</taxon>
        <taxon>Dikarya</taxon>
        <taxon>Ascomycota</taxon>
        <taxon>Pezizomycotina</taxon>
        <taxon>Eurotiomycetes</taxon>
        <taxon>Chaetothyriomycetidae</taxon>
        <taxon>Chaetothyriales</taxon>
        <taxon>Herpotrichiellaceae</taxon>
        <taxon>Fonsecaea</taxon>
    </lineage>
</organism>
<dbReference type="GeneID" id="30012495"/>
<dbReference type="EMBL" id="LVYI01000007">
    <property type="protein sequence ID" value="OAP57589.1"/>
    <property type="molecule type" value="Genomic_DNA"/>
</dbReference>
<dbReference type="RefSeq" id="XP_018690956.1">
    <property type="nucleotide sequence ID" value="XM_018839835.1"/>
</dbReference>
<protein>
    <recommendedName>
        <fullName evidence="4">Transcription factor domain-containing protein</fullName>
    </recommendedName>
</protein>
<gene>
    <name evidence="2" type="ORF">AYL99_08327</name>
</gene>
<evidence type="ECO:0000256" key="1">
    <source>
        <dbReference type="SAM" id="MobiDB-lite"/>
    </source>
</evidence>